<dbReference type="GO" id="GO:0003917">
    <property type="term" value="F:DNA topoisomerase type I (single strand cut, ATP-independent) activity"/>
    <property type="evidence" value="ECO:0007669"/>
    <property type="project" value="UniProtKB-EC"/>
</dbReference>
<evidence type="ECO:0000313" key="10">
    <source>
        <dbReference type="Proteomes" id="UP000219374"/>
    </source>
</evidence>
<keyword evidence="4" id="KW-0799">Topoisomerase</keyword>
<evidence type="ECO:0000256" key="6">
    <source>
        <dbReference type="ARBA" id="ARBA00023235"/>
    </source>
</evidence>
<dbReference type="InterPro" id="IPR035447">
    <property type="entry name" value="DNA_topo_I_N_sf"/>
</dbReference>
<dbReference type="InterPro" id="IPR049331">
    <property type="entry name" value="Top1B_N_bact"/>
</dbReference>
<dbReference type="Pfam" id="PF01028">
    <property type="entry name" value="Topoisom_I"/>
    <property type="match status" value="1"/>
</dbReference>
<evidence type="ECO:0000259" key="7">
    <source>
        <dbReference type="Pfam" id="PF01028"/>
    </source>
</evidence>
<dbReference type="InterPro" id="IPR013500">
    <property type="entry name" value="TopoI_cat_euk"/>
</dbReference>
<reference evidence="9 10" key="1">
    <citation type="submission" date="2017-09" db="EMBL/GenBank/DDBJ databases">
        <authorList>
            <person name="Ehlers B."/>
            <person name="Leendertz F.H."/>
        </authorList>
    </citation>
    <scope>NUCLEOTIDE SEQUENCE [LARGE SCALE GENOMIC DNA]</scope>
    <source>
        <strain evidence="9 10">CGMCC 1.10978</strain>
    </source>
</reference>
<feature type="domain" description="DNA topoisomerase IB N-terminal" evidence="8">
    <location>
        <begin position="22"/>
        <end position="70"/>
    </location>
</feature>
<dbReference type="InterPro" id="IPR014711">
    <property type="entry name" value="TopoI_cat_a-hlx-sub_euk"/>
</dbReference>
<dbReference type="RefSeq" id="WP_238394700.1">
    <property type="nucleotide sequence ID" value="NZ_OCND01000003.1"/>
</dbReference>
<gene>
    <name evidence="9" type="ORF">SAMN06296416_10349</name>
</gene>
<evidence type="ECO:0000256" key="1">
    <source>
        <dbReference type="ARBA" id="ARBA00000213"/>
    </source>
</evidence>
<dbReference type="SUPFAM" id="SSF56349">
    <property type="entry name" value="DNA breaking-rejoining enzymes"/>
    <property type="match status" value="1"/>
</dbReference>
<evidence type="ECO:0000256" key="5">
    <source>
        <dbReference type="ARBA" id="ARBA00023125"/>
    </source>
</evidence>
<keyword evidence="6 9" id="KW-0413">Isomerase</keyword>
<dbReference type="Gene3D" id="3.90.15.10">
    <property type="entry name" value="Topoisomerase I, Chain A, domain 3"/>
    <property type="match status" value="1"/>
</dbReference>
<dbReference type="Pfam" id="PF21338">
    <property type="entry name" value="Top1B_N_bact"/>
    <property type="match status" value="1"/>
</dbReference>
<dbReference type="EMBL" id="OCND01000003">
    <property type="protein sequence ID" value="SOD54024.1"/>
    <property type="molecule type" value="Genomic_DNA"/>
</dbReference>
<protein>
    <recommendedName>
        <fullName evidence="3">DNA topoisomerase</fullName>
        <ecNumber evidence="3">5.6.2.1</ecNumber>
    </recommendedName>
</protein>
<sequence length="333" mass="37381">MAALIYTSDAMPGLRRRRAGRGFVYLDARGRQVRDPATIARIRQLAIPPAYTDVWICADPRGHLQATGRDARGRKQYRYHRHWQAERGAHKYDRIIAFAEALPRLRRQVRADLALPGFPRERVVALVVALLGQTLLRVGNAGYQRQNGSYGITTLRNAHARFVASGQVRFAFRGKGGRMLESTVNDARLVALVRRCQQLPGQALFQYRQGGAVQRIGSGDINAYLQAQLGGPYSAKDFRTWGATLYAFRRLAALDPPAEGDPALSAQVRQQVLRETAAILGNTPRICEKCYVDPRVFDGWQDGRVRRAARNAKGLRQWELAAIRFLKRAHRTG</sequence>
<dbReference type="SUPFAM" id="SSF55869">
    <property type="entry name" value="DNA topoisomerase I domain"/>
    <property type="match status" value="1"/>
</dbReference>
<feature type="domain" description="DNA topoisomerase I catalytic core eukaryotic-type" evidence="7">
    <location>
        <begin position="83"/>
        <end position="289"/>
    </location>
</feature>
<dbReference type="EC" id="5.6.2.1" evidence="3"/>
<evidence type="ECO:0000256" key="2">
    <source>
        <dbReference type="ARBA" id="ARBA00006645"/>
    </source>
</evidence>
<dbReference type="Proteomes" id="UP000219374">
    <property type="component" value="Unassembled WGS sequence"/>
</dbReference>
<dbReference type="PROSITE" id="PS52038">
    <property type="entry name" value="TOPO_IB_2"/>
    <property type="match status" value="1"/>
</dbReference>
<dbReference type="Gene3D" id="1.10.132.120">
    <property type="match status" value="1"/>
</dbReference>
<organism evidence="9 10">
    <name type="scientific">Pseudoxanthomonas wuyuanensis</name>
    <dbReference type="NCBI Taxonomy" id="1073196"/>
    <lineage>
        <taxon>Bacteria</taxon>
        <taxon>Pseudomonadati</taxon>
        <taxon>Pseudomonadota</taxon>
        <taxon>Gammaproteobacteria</taxon>
        <taxon>Lysobacterales</taxon>
        <taxon>Lysobacteraceae</taxon>
        <taxon>Pseudoxanthomonas</taxon>
    </lineage>
</organism>
<keyword evidence="5" id="KW-0238">DNA-binding</keyword>
<dbReference type="GO" id="GO:0006265">
    <property type="term" value="P:DNA topological change"/>
    <property type="evidence" value="ECO:0007669"/>
    <property type="project" value="InterPro"/>
</dbReference>
<keyword evidence="10" id="KW-1185">Reference proteome</keyword>
<dbReference type="InterPro" id="IPR001631">
    <property type="entry name" value="TopoI"/>
</dbReference>
<dbReference type="AlphaFoldDB" id="A0A286D5Z9"/>
<evidence type="ECO:0000259" key="8">
    <source>
        <dbReference type="Pfam" id="PF21338"/>
    </source>
</evidence>
<proteinExistence type="inferred from homology"/>
<evidence type="ECO:0000313" key="9">
    <source>
        <dbReference type="EMBL" id="SOD54024.1"/>
    </source>
</evidence>
<accession>A0A286D5Z9</accession>
<dbReference type="PRINTS" id="PR00416">
    <property type="entry name" value="EUTPISMRASEI"/>
</dbReference>
<comment type="catalytic activity">
    <reaction evidence="1">
        <text>ATP-independent breakage of single-stranded DNA, followed by passage and rejoining.</text>
        <dbReference type="EC" id="5.6.2.1"/>
    </reaction>
</comment>
<dbReference type="GO" id="GO:0003677">
    <property type="term" value="F:DNA binding"/>
    <property type="evidence" value="ECO:0007669"/>
    <property type="project" value="UniProtKB-KW"/>
</dbReference>
<evidence type="ECO:0000256" key="4">
    <source>
        <dbReference type="ARBA" id="ARBA00023029"/>
    </source>
</evidence>
<evidence type="ECO:0000256" key="3">
    <source>
        <dbReference type="ARBA" id="ARBA00012891"/>
    </source>
</evidence>
<dbReference type="Gene3D" id="3.30.66.10">
    <property type="entry name" value="DNA topoisomerase I domain"/>
    <property type="match status" value="1"/>
</dbReference>
<name>A0A286D5Z9_9GAMM</name>
<comment type="similarity">
    <text evidence="2">Belongs to the type IB topoisomerase family.</text>
</comment>
<dbReference type="InterPro" id="IPR011010">
    <property type="entry name" value="DNA_brk_join_enz"/>
</dbReference>